<reference evidence="2" key="1">
    <citation type="submission" date="2021-01" db="EMBL/GenBank/DDBJ databases">
        <authorList>
            <person name="Corre E."/>
            <person name="Pelletier E."/>
            <person name="Niang G."/>
            <person name="Scheremetjew M."/>
            <person name="Finn R."/>
            <person name="Kale V."/>
            <person name="Holt S."/>
            <person name="Cochrane G."/>
            <person name="Meng A."/>
            <person name="Brown T."/>
            <person name="Cohen L."/>
        </authorList>
    </citation>
    <scope>NUCLEOTIDE SEQUENCE</scope>
    <source>
        <strain evidence="2">NY070348D</strain>
    </source>
</reference>
<feature type="compositionally biased region" description="Polar residues" evidence="1">
    <location>
        <begin position="86"/>
        <end position="109"/>
    </location>
</feature>
<protein>
    <submittedName>
        <fullName evidence="2">Uncharacterized protein</fullName>
    </submittedName>
</protein>
<gene>
    <name evidence="2" type="ORF">QSP1433_LOCUS16550</name>
</gene>
<proteinExistence type="predicted"/>
<feature type="compositionally biased region" description="Polar residues" evidence="1">
    <location>
        <begin position="126"/>
        <end position="139"/>
    </location>
</feature>
<accession>A0A7S2SPF6</accession>
<name>A0A7S2SPF6_9STRA</name>
<evidence type="ECO:0000256" key="1">
    <source>
        <dbReference type="SAM" id="MobiDB-lite"/>
    </source>
</evidence>
<feature type="region of interest" description="Disordered" evidence="1">
    <location>
        <begin position="60"/>
        <end position="211"/>
    </location>
</feature>
<sequence length="211" mass="23090">MNKQRISSIEARRKLERFGAAAGAQGAERGITMVAHDECSIEDPLGEEASKTGEERLIEKLKATVKQNRTEGRHDPDSFGEDFDTFISSRAQSAAPNSRPGSNQRSRYTPSPHRNRNNNSPYRNSGQGASPSRNNNHGRTSPGFHMNNRQGGRNSPGYTQKQGGRNSPGYTQKKSSRSPAASYQRNTNRNTSRSPSGQNDAGATRKKEGGE</sequence>
<evidence type="ECO:0000313" key="2">
    <source>
        <dbReference type="EMBL" id="CAD9706030.1"/>
    </source>
</evidence>
<dbReference type="AlphaFoldDB" id="A0A7S2SPF6"/>
<dbReference type="EMBL" id="HBHK01026326">
    <property type="protein sequence ID" value="CAD9706030.1"/>
    <property type="molecule type" value="Transcribed_RNA"/>
</dbReference>
<organism evidence="2">
    <name type="scientific">Mucochytrium quahogii</name>
    <dbReference type="NCBI Taxonomy" id="96639"/>
    <lineage>
        <taxon>Eukaryota</taxon>
        <taxon>Sar</taxon>
        <taxon>Stramenopiles</taxon>
        <taxon>Bigyra</taxon>
        <taxon>Labyrinthulomycetes</taxon>
        <taxon>Thraustochytrida</taxon>
        <taxon>Thraustochytriidae</taxon>
        <taxon>Mucochytrium</taxon>
    </lineage>
</organism>
<feature type="compositionally biased region" description="Basic and acidic residues" evidence="1">
    <location>
        <begin position="60"/>
        <end position="77"/>
    </location>
</feature>
<feature type="compositionally biased region" description="Polar residues" evidence="1">
    <location>
        <begin position="147"/>
        <end position="201"/>
    </location>
</feature>